<keyword evidence="6 7" id="KW-0472">Membrane</keyword>
<protein>
    <recommendedName>
        <fullName evidence="8">Membrane transport protein MMPL domain-containing protein</fullName>
    </recommendedName>
</protein>
<feature type="transmembrane region" description="Helical" evidence="7">
    <location>
        <begin position="389"/>
        <end position="408"/>
    </location>
</feature>
<feature type="transmembrane region" description="Helical" evidence="7">
    <location>
        <begin position="179"/>
        <end position="198"/>
    </location>
</feature>
<dbReference type="RefSeq" id="WP_258712640.1">
    <property type="nucleotide sequence ID" value="NZ_AP024597.1"/>
</dbReference>
<comment type="similarity">
    <text evidence="2">Belongs to the resistance-nodulation-cell division (RND) (TC 2.A.6) family. MmpL subfamily.</text>
</comment>
<feature type="transmembrane region" description="Helical" evidence="7">
    <location>
        <begin position="107"/>
        <end position="131"/>
    </location>
</feature>
<gene>
    <name evidence="9" type="ORF">KN1_13880</name>
</gene>
<feature type="transmembrane region" description="Helical" evidence="7">
    <location>
        <begin position="443"/>
        <end position="461"/>
    </location>
</feature>
<proteinExistence type="inferred from homology"/>
<evidence type="ECO:0000256" key="6">
    <source>
        <dbReference type="ARBA" id="ARBA00023136"/>
    </source>
</evidence>
<dbReference type="InterPro" id="IPR004869">
    <property type="entry name" value="MMPL_dom"/>
</dbReference>
<dbReference type="InterPro" id="IPR050545">
    <property type="entry name" value="Mycobact_MmpL"/>
</dbReference>
<accession>A0A8D5U5X0</accession>
<evidence type="ECO:0000313" key="10">
    <source>
        <dbReference type="Proteomes" id="UP000825123"/>
    </source>
</evidence>
<dbReference type="Proteomes" id="UP000825123">
    <property type="component" value="Chromosome"/>
</dbReference>
<dbReference type="GO" id="GO:0005886">
    <property type="term" value="C:plasma membrane"/>
    <property type="evidence" value="ECO:0007669"/>
    <property type="project" value="UniProtKB-SubCell"/>
</dbReference>
<comment type="subcellular location">
    <subcellularLocation>
        <location evidence="1">Cell membrane</location>
        <topology evidence="1">Multi-pass membrane protein</topology>
    </subcellularLocation>
</comment>
<keyword evidence="3" id="KW-1003">Cell membrane</keyword>
<feature type="transmembrane region" description="Helical" evidence="7">
    <location>
        <begin position="238"/>
        <end position="256"/>
    </location>
</feature>
<feature type="transmembrane region" description="Helical" evidence="7">
    <location>
        <begin position="78"/>
        <end position="101"/>
    </location>
</feature>
<dbReference type="GeneID" id="66163111"/>
<feature type="domain" description="Membrane transport protein MMPL" evidence="8">
    <location>
        <begin position="32"/>
        <end position="211"/>
    </location>
</feature>
<evidence type="ECO:0000256" key="2">
    <source>
        <dbReference type="ARBA" id="ARBA00010157"/>
    </source>
</evidence>
<evidence type="ECO:0000256" key="1">
    <source>
        <dbReference type="ARBA" id="ARBA00004651"/>
    </source>
</evidence>
<reference evidence="9 10" key="1">
    <citation type="submission" date="2021-04" db="EMBL/GenBank/DDBJ databases">
        <title>Complete genome sequence of Stygiolobus sp. KN-1.</title>
        <authorList>
            <person name="Nakamura K."/>
            <person name="Sakai H."/>
            <person name="Kurosawa N."/>
        </authorList>
    </citation>
    <scope>NUCLEOTIDE SEQUENCE [LARGE SCALE GENOMIC DNA]</scope>
    <source>
        <strain evidence="9 10">KN-1</strain>
    </source>
</reference>
<dbReference type="Pfam" id="PF03176">
    <property type="entry name" value="MMPL"/>
    <property type="match status" value="2"/>
</dbReference>
<name>A0A8D5U5X0_9CREN</name>
<feature type="transmembrane region" description="Helical" evidence="7">
    <location>
        <begin position="415"/>
        <end position="437"/>
    </location>
</feature>
<dbReference type="EMBL" id="AP024597">
    <property type="protein sequence ID" value="BCU70091.1"/>
    <property type="molecule type" value="Genomic_DNA"/>
</dbReference>
<keyword evidence="5 7" id="KW-1133">Transmembrane helix</keyword>
<dbReference type="KEGG" id="csty:KN1_13880"/>
<dbReference type="AlphaFoldDB" id="A0A8D5U5X0"/>
<sequence length="554" mass="60230">MSSDHYLPNGETAPQYDYPEIEGIASKHLGSFYITGDGAILYDTQRLTSQSGFAFGLIFVVLAIAVGVTLYSYRASILAVLLVSVTTLIGYLGIVMAGLLIGPVDYVVNYTLTAVLIEITTDYLVFILSRFKGELEAGKQGEEAALETASRVGKTVLISGLTVGFSLFTFSLIPGFLSWGVVLVISVLLTVTFMVTFVPSMTSWLGKKVLGNVKVRDNNPTEKSFFYKASKYSVDHKYLVIGVILILAVPSVLFFINLPTTYNVQSGLPGSLPSVQGLNYLEDKFGSNFIFPIFVITNNTGQLKDISNYLLTVKGITGGSGPFLQEDSVVNNNISDFKIGNYYYYVLYSNYSPYSTNAIDLVKQLRGNSDLIVGGLTSSIIDQQGVNSVYYSLLEVILAVVTGLIIGVSFRSIKYALISVSGVIISISWSAVLLYFISTTFLHQQLIYLIPIILFVMLMSLGSDYSTFIISTVEEESYKGSREAIPKAFSKTGKTVTALGVILAASLGVLALIPVGFLEQLGIAFILAIGIDTFVIRNFYFPAMIAILKRAKGQ</sequence>
<evidence type="ECO:0000256" key="5">
    <source>
        <dbReference type="ARBA" id="ARBA00022989"/>
    </source>
</evidence>
<keyword evidence="10" id="KW-1185">Reference proteome</keyword>
<feature type="transmembrane region" description="Helical" evidence="7">
    <location>
        <begin position="496"/>
        <end position="517"/>
    </location>
</feature>
<feature type="transmembrane region" description="Helical" evidence="7">
    <location>
        <begin position="523"/>
        <end position="548"/>
    </location>
</feature>
<evidence type="ECO:0000256" key="3">
    <source>
        <dbReference type="ARBA" id="ARBA00022475"/>
    </source>
</evidence>
<feature type="transmembrane region" description="Helical" evidence="7">
    <location>
        <begin position="152"/>
        <end position="173"/>
    </location>
</feature>
<evidence type="ECO:0000259" key="8">
    <source>
        <dbReference type="Pfam" id="PF03176"/>
    </source>
</evidence>
<evidence type="ECO:0000313" key="9">
    <source>
        <dbReference type="EMBL" id="BCU70091.1"/>
    </source>
</evidence>
<feature type="domain" description="Membrane transport protein MMPL" evidence="8">
    <location>
        <begin position="361"/>
        <end position="551"/>
    </location>
</feature>
<evidence type="ECO:0000256" key="4">
    <source>
        <dbReference type="ARBA" id="ARBA00022692"/>
    </source>
</evidence>
<dbReference type="Gene3D" id="1.20.1640.10">
    <property type="entry name" value="Multidrug efflux transporter AcrB transmembrane domain"/>
    <property type="match status" value="2"/>
</dbReference>
<feature type="transmembrane region" description="Helical" evidence="7">
    <location>
        <begin position="52"/>
        <end position="71"/>
    </location>
</feature>
<dbReference type="PANTHER" id="PTHR33406:SF6">
    <property type="entry name" value="MEMBRANE PROTEIN YDGH-RELATED"/>
    <property type="match status" value="1"/>
</dbReference>
<organism evidence="9 10">
    <name type="scientific">Stygiolobus caldivivus</name>
    <dbReference type="NCBI Taxonomy" id="2824673"/>
    <lineage>
        <taxon>Archaea</taxon>
        <taxon>Thermoproteota</taxon>
        <taxon>Thermoprotei</taxon>
        <taxon>Sulfolobales</taxon>
        <taxon>Sulfolobaceae</taxon>
        <taxon>Stygiolobus</taxon>
    </lineage>
</organism>
<evidence type="ECO:0000256" key="7">
    <source>
        <dbReference type="SAM" id="Phobius"/>
    </source>
</evidence>
<dbReference type="PANTHER" id="PTHR33406">
    <property type="entry name" value="MEMBRANE PROTEIN MJ1562-RELATED"/>
    <property type="match status" value="1"/>
</dbReference>
<dbReference type="SUPFAM" id="SSF82866">
    <property type="entry name" value="Multidrug efflux transporter AcrB transmembrane domain"/>
    <property type="match status" value="2"/>
</dbReference>
<keyword evidence="4 7" id="KW-0812">Transmembrane</keyword>